<gene>
    <name evidence="1" type="ORF">ACFQ5P_08345</name>
</gene>
<organism evidence="1 2">
    <name type="scientific">Paracoccus nototheniae</name>
    <dbReference type="NCBI Taxonomy" id="2489002"/>
    <lineage>
        <taxon>Bacteria</taxon>
        <taxon>Pseudomonadati</taxon>
        <taxon>Pseudomonadota</taxon>
        <taxon>Alphaproteobacteria</taxon>
        <taxon>Rhodobacterales</taxon>
        <taxon>Paracoccaceae</taxon>
        <taxon>Paracoccus</taxon>
    </lineage>
</organism>
<dbReference type="EMBL" id="JBHTOQ010000019">
    <property type="protein sequence ID" value="MFD1481303.1"/>
    <property type="molecule type" value="Genomic_DNA"/>
</dbReference>
<evidence type="ECO:0000313" key="1">
    <source>
        <dbReference type="EMBL" id="MFD1481303.1"/>
    </source>
</evidence>
<accession>A0ABW4DWV9</accession>
<sequence>MIGLDIAGNIFQIHGMDGQGRAVLRRKVQRDRPLGLFGGLDRCLIGMEACATAYHRARRLQALDHEVPADVTAYVKPNKTDAADAEAICKAVTRPRTRLVPVKSADAQSVLTLPVPAICRFDSRPRK</sequence>
<reference evidence="2" key="1">
    <citation type="journal article" date="2019" name="Int. J. Syst. Evol. Microbiol.">
        <title>The Global Catalogue of Microorganisms (GCM) 10K type strain sequencing project: providing services to taxonomists for standard genome sequencing and annotation.</title>
        <authorList>
            <consortium name="The Broad Institute Genomics Platform"/>
            <consortium name="The Broad Institute Genome Sequencing Center for Infectious Disease"/>
            <person name="Wu L."/>
            <person name="Ma J."/>
        </authorList>
    </citation>
    <scope>NUCLEOTIDE SEQUENCE [LARGE SCALE GENOMIC DNA]</scope>
    <source>
        <strain evidence="2">CCM 8875</strain>
    </source>
</reference>
<evidence type="ECO:0008006" key="3">
    <source>
        <dbReference type="Google" id="ProtNLM"/>
    </source>
</evidence>
<evidence type="ECO:0000313" key="2">
    <source>
        <dbReference type="Proteomes" id="UP001597302"/>
    </source>
</evidence>
<dbReference type="RefSeq" id="WP_131577449.1">
    <property type="nucleotide sequence ID" value="NZ_CBCSAJ010000009.1"/>
</dbReference>
<proteinExistence type="predicted"/>
<name>A0ABW4DWV9_9RHOB</name>
<keyword evidence="2" id="KW-1185">Reference proteome</keyword>
<comment type="caution">
    <text evidence="1">The sequence shown here is derived from an EMBL/GenBank/DDBJ whole genome shotgun (WGS) entry which is preliminary data.</text>
</comment>
<protein>
    <recommendedName>
        <fullName evidence="3">Transposase</fullName>
    </recommendedName>
</protein>
<dbReference type="Proteomes" id="UP001597302">
    <property type="component" value="Unassembled WGS sequence"/>
</dbReference>